<feature type="transmembrane region" description="Helical" evidence="1">
    <location>
        <begin position="148"/>
        <end position="174"/>
    </location>
</feature>
<comment type="caution">
    <text evidence="2">The sequence shown here is derived from an EMBL/GenBank/DDBJ whole genome shotgun (WGS) entry which is preliminary data.</text>
</comment>
<protein>
    <submittedName>
        <fullName evidence="2">GAP family protein</fullName>
    </submittedName>
</protein>
<evidence type="ECO:0000313" key="2">
    <source>
        <dbReference type="EMBL" id="MBH0779167.1"/>
    </source>
</evidence>
<dbReference type="AlphaFoldDB" id="A0A931N4X6"/>
<proteinExistence type="predicted"/>
<keyword evidence="1" id="KW-0472">Membrane</keyword>
<dbReference type="InterPro" id="IPR021315">
    <property type="entry name" value="Gap/Sap"/>
</dbReference>
<name>A0A931N4X6_9NOCA</name>
<dbReference type="EMBL" id="JADMLG010000010">
    <property type="protein sequence ID" value="MBH0779167.1"/>
    <property type="molecule type" value="Genomic_DNA"/>
</dbReference>
<keyword evidence="3" id="KW-1185">Reference proteome</keyword>
<evidence type="ECO:0000313" key="3">
    <source>
        <dbReference type="Proteomes" id="UP000655751"/>
    </source>
</evidence>
<dbReference type="Proteomes" id="UP000655751">
    <property type="component" value="Unassembled WGS sequence"/>
</dbReference>
<dbReference type="Pfam" id="PF11139">
    <property type="entry name" value="SfLAP"/>
    <property type="match status" value="1"/>
</dbReference>
<feature type="transmembrane region" description="Helical" evidence="1">
    <location>
        <begin position="71"/>
        <end position="92"/>
    </location>
</feature>
<reference evidence="2" key="1">
    <citation type="submission" date="2020-11" db="EMBL/GenBank/DDBJ databases">
        <title>Nocardia NEAU-351.nov., a novel actinomycete isolated from the cow dung.</title>
        <authorList>
            <person name="Zhang X."/>
        </authorList>
    </citation>
    <scope>NUCLEOTIDE SEQUENCE</scope>
    <source>
        <strain evidence="2">NEAU-351</strain>
    </source>
</reference>
<gene>
    <name evidence="2" type="ORF">IT779_23135</name>
</gene>
<accession>A0A931N4X6</accession>
<feature type="transmembrane region" description="Helical" evidence="1">
    <location>
        <begin position="120"/>
        <end position="142"/>
    </location>
</feature>
<feature type="transmembrane region" description="Helical" evidence="1">
    <location>
        <begin position="38"/>
        <end position="59"/>
    </location>
</feature>
<evidence type="ECO:0000256" key="1">
    <source>
        <dbReference type="SAM" id="Phobius"/>
    </source>
</evidence>
<feature type="transmembrane region" description="Helical" evidence="1">
    <location>
        <begin position="195"/>
        <end position="214"/>
    </location>
</feature>
<organism evidence="2 3">
    <name type="scientific">Nocardia bovistercoris</name>
    <dbReference type="NCBI Taxonomy" id="2785916"/>
    <lineage>
        <taxon>Bacteria</taxon>
        <taxon>Bacillati</taxon>
        <taxon>Actinomycetota</taxon>
        <taxon>Actinomycetes</taxon>
        <taxon>Mycobacteriales</taxon>
        <taxon>Nocardiaceae</taxon>
        <taxon>Nocardia</taxon>
    </lineage>
</organism>
<keyword evidence="1" id="KW-1133">Transmembrane helix</keyword>
<feature type="transmembrane region" description="Helical" evidence="1">
    <location>
        <begin position="12"/>
        <end position="29"/>
    </location>
</feature>
<dbReference type="RefSeq" id="WP_196151494.1">
    <property type="nucleotide sequence ID" value="NZ_JADMLG010000010.1"/>
</dbReference>
<dbReference type="PROSITE" id="PS51257">
    <property type="entry name" value="PROKAR_LIPOPROTEIN"/>
    <property type="match status" value="1"/>
</dbReference>
<sequence>MGGLIGRLLPELLGLVVTPVAVVGCVLLLRSGNAVRNAYAFGAAFLLVYLQIGIAGLLGGAGGEHATPAAVAHWFGFLVGVLFLGFGAWVLARPPARAGPPRWLTELESAGARRAFATGLVLAVLNPKLLIMLSGVSVIASSDAGPGAAIFATLLLLVSAALDFAIPIGMYVLLGVRARRGLDRATRWMVANDRMLAVCVSLVFGLLFTVRGLLALG</sequence>
<keyword evidence="1" id="KW-0812">Transmembrane</keyword>